<dbReference type="SUPFAM" id="SSF52935">
    <property type="entry name" value="PK C-terminal domain-like"/>
    <property type="match status" value="1"/>
</dbReference>
<dbReference type="PANTHER" id="PTHR34185:SF1">
    <property type="entry name" value="DIADENYLATE CYCLASE"/>
    <property type="match status" value="1"/>
</dbReference>
<dbReference type="Gene3D" id="3.40.1380.20">
    <property type="entry name" value="Pyruvate kinase, C-terminal domain"/>
    <property type="match status" value="1"/>
</dbReference>
<feature type="domain" description="DAC" evidence="7">
    <location>
        <begin position="161"/>
        <end position="312"/>
    </location>
</feature>
<dbReference type="Pfam" id="PF02887">
    <property type="entry name" value="PK_C"/>
    <property type="match status" value="1"/>
</dbReference>
<dbReference type="RefSeq" id="WP_013866245.1">
    <property type="nucleotide sequence ID" value="NC_015636.1"/>
</dbReference>
<name>F8AML8_METOI</name>
<keyword evidence="3 6" id="KW-0548">Nucleotidyltransferase</keyword>
<dbReference type="OrthoDB" id="85944at2157"/>
<dbReference type="InterPro" id="IPR014499">
    <property type="entry name" value="DAC_DacZ"/>
</dbReference>
<dbReference type="Gene3D" id="3.40.1700.10">
    <property type="entry name" value="DNA integrity scanning protein, DisA, N-terminal domain"/>
    <property type="match status" value="1"/>
</dbReference>
<dbReference type="InterPro" id="IPR036888">
    <property type="entry name" value="DNA_integrity_DisA_N_sf"/>
</dbReference>
<organism evidence="8 9">
    <name type="scientific">Methanothermococcus okinawensis (strain DSM 14208 / JCM 11175 / IH1)</name>
    <dbReference type="NCBI Taxonomy" id="647113"/>
    <lineage>
        <taxon>Archaea</taxon>
        <taxon>Methanobacteriati</taxon>
        <taxon>Methanobacteriota</taxon>
        <taxon>Methanomada group</taxon>
        <taxon>Methanococci</taxon>
        <taxon>Methanococcales</taxon>
        <taxon>Methanococcaceae</taxon>
        <taxon>Methanothermococcus</taxon>
    </lineage>
</organism>
<comment type="function">
    <text evidence="6">Diadenylate cyclase that catalyzes the condensation of 2 ATP molecules into cyclic di-AMP (c-di-AMP). c-di-AMP is a second messenger for intracellular signal transduction involved in the control of important regulatory processes such as osmoregulation.</text>
</comment>
<keyword evidence="4 6" id="KW-0547">Nucleotide-binding</keyword>
<gene>
    <name evidence="6" type="primary">dacZ</name>
    <name evidence="8" type="ordered locus">Metok_0061</name>
</gene>
<dbReference type="KEGG" id="mok:Metok_0061"/>
<evidence type="ECO:0000256" key="2">
    <source>
        <dbReference type="ARBA" id="ARBA00022679"/>
    </source>
</evidence>
<evidence type="ECO:0000259" key="7">
    <source>
        <dbReference type="PROSITE" id="PS51794"/>
    </source>
</evidence>
<evidence type="ECO:0000256" key="5">
    <source>
        <dbReference type="ARBA" id="ARBA00022840"/>
    </source>
</evidence>
<comment type="similarity">
    <text evidence="6">Belongs to the adenylate cyclase family. DacZ subfamily.</text>
</comment>
<comment type="cofactor">
    <cofactor evidence="6">
        <name>Mn(2+)</name>
        <dbReference type="ChEBI" id="CHEBI:29035"/>
    </cofactor>
</comment>
<evidence type="ECO:0000256" key="3">
    <source>
        <dbReference type="ARBA" id="ARBA00022695"/>
    </source>
</evidence>
<dbReference type="InterPro" id="IPR015795">
    <property type="entry name" value="Pyrv_Knase_C"/>
</dbReference>
<evidence type="ECO:0000313" key="9">
    <source>
        <dbReference type="Proteomes" id="UP000009296"/>
    </source>
</evidence>
<dbReference type="eggNOG" id="arCOG04453">
    <property type="taxonomic scope" value="Archaea"/>
</dbReference>
<dbReference type="STRING" id="647113.Metok_0061"/>
<keyword evidence="6" id="KW-0464">Manganese</keyword>
<dbReference type="EC" id="2.7.7.85" evidence="6"/>
<keyword evidence="9" id="KW-1185">Reference proteome</keyword>
<dbReference type="InterPro" id="IPR003390">
    <property type="entry name" value="DNA_integrity_scan_DisA_N"/>
</dbReference>
<dbReference type="GO" id="GO:0005524">
    <property type="term" value="F:ATP binding"/>
    <property type="evidence" value="ECO:0007669"/>
    <property type="project" value="UniProtKB-UniRule"/>
</dbReference>
<dbReference type="Proteomes" id="UP000009296">
    <property type="component" value="Chromosome"/>
</dbReference>
<dbReference type="GO" id="GO:0106408">
    <property type="term" value="F:diadenylate cyclase activity"/>
    <property type="evidence" value="ECO:0007669"/>
    <property type="project" value="UniProtKB-EC"/>
</dbReference>
<dbReference type="GeneID" id="10772177"/>
<dbReference type="PIRSF" id="PIRSF019073">
    <property type="entry name" value="UCP019073"/>
    <property type="match status" value="1"/>
</dbReference>
<dbReference type="InterPro" id="IPR050338">
    <property type="entry name" value="DisA"/>
</dbReference>
<dbReference type="PANTHER" id="PTHR34185">
    <property type="entry name" value="DIADENYLATE CYCLASE"/>
    <property type="match status" value="1"/>
</dbReference>
<dbReference type="GO" id="GO:0030145">
    <property type="term" value="F:manganese ion binding"/>
    <property type="evidence" value="ECO:0007669"/>
    <property type="project" value="UniProtKB-UniRule"/>
</dbReference>
<evidence type="ECO:0000256" key="4">
    <source>
        <dbReference type="ARBA" id="ARBA00022741"/>
    </source>
</evidence>
<dbReference type="GO" id="GO:0004016">
    <property type="term" value="F:adenylate cyclase activity"/>
    <property type="evidence" value="ECO:0007669"/>
    <property type="project" value="UniProtKB-UniRule"/>
</dbReference>
<reference evidence="8" key="1">
    <citation type="submission" date="2011-05" db="EMBL/GenBank/DDBJ databases">
        <title>Complete sequence of chromosome of Methanothermococcus okinawensis IH1.</title>
        <authorList>
            <consortium name="US DOE Joint Genome Institute"/>
            <person name="Lucas S."/>
            <person name="Han J."/>
            <person name="Lapidus A."/>
            <person name="Cheng J.-F."/>
            <person name="Goodwin L."/>
            <person name="Pitluck S."/>
            <person name="Peters L."/>
            <person name="Mikhailova N."/>
            <person name="Held B."/>
            <person name="Han C."/>
            <person name="Tapia R."/>
            <person name="Land M."/>
            <person name="Hauser L."/>
            <person name="Kyrpides N."/>
            <person name="Ivanova N."/>
            <person name="Pagani I."/>
            <person name="Sieprawska-Lupa M."/>
            <person name="Takai K."/>
            <person name="Miyazaki J."/>
            <person name="Whitman W."/>
            <person name="Woyke T."/>
        </authorList>
    </citation>
    <scope>NUCLEOTIDE SEQUENCE</scope>
    <source>
        <strain evidence="8">IH1</strain>
    </source>
</reference>
<evidence type="ECO:0000256" key="6">
    <source>
        <dbReference type="HAMAP-Rule" id="MF_00840"/>
    </source>
</evidence>
<dbReference type="Pfam" id="PF02457">
    <property type="entry name" value="DAC"/>
    <property type="match status" value="1"/>
</dbReference>
<dbReference type="HAMAP" id="MF_00840">
    <property type="entry name" value="DacZ"/>
    <property type="match status" value="1"/>
</dbReference>
<protein>
    <recommendedName>
        <fullName evidence="6">Diadenylate cyclase</fullName>
        <shortName evidence="6">DAC</shortName>
        <ecNumber evidence="6">2.7.7.85</ecNumber>
    </recommendedName>
    <alternativeName>
        <fullName evidence="6">Cyclic-di-AMP synthase</fullName>
        <shortName evidence="6">c-di-AMP synthase</shortName>
    </alternativeName>
</protein>
<dbReference type="PROSITE" id="PS51794">
    <property type="entry name" value="DAC"/>
    <property type="match status" value="1"/>
</dbReference>
<evidence type="ECO:0000256" key="1">
    <source>
        <dbReference type="ARBA" id="ARBA00000877"/>
    </source>
</evidence>
<sequence>MDRIKSILKYGYKLAIDVNADIFLIFTETGKTYDIFKEYVESVEHLQSTVEYGNNNSTDERDCKGRVSRNLKIIVSTPNEDTYFNLKNEKRIIPILMNYRNKNKATMIKQGVIKLFENNLIKKGDLIVAVLGLPKVSGGTNSITLIEVNTYNPILKFYQYINSIEKIEGMVISEILDIAMELAVEGREGKPVGTIFVIGDTEKVLKMSSQLILNPFKCHDAIIFDKKVKGTIKELSTIDGAFIITEKGEVKSAGRYIECIGGNLNLPLGLGARHYAAAAISKHTDAIAITVSESGGIIRVFKDGEILVEINPNKLDDENSYIY</sequence>
<dbReference type="SUPFAM" id="SSF143597">
    <property type="entry name" value="YojJ-like"/>
    <property type="match status" value="1"/>
</dbReference>
<dbReference type="InterPro" id="IPR036918">
    <property type="entry name" value="Pyrv_Knase_C_sf"/>
</dbReference>
<keyword evidence="5 6" id="KW-0067">ATP-binding</keyword>
<dbReference type="EMBL" id="CP002792">
    <property type="protein sequence ID" value="AEH06059.1"/>
    <property type="molecule type" value="Genomic_DNA"/>
</dbReference>
<proteinExistence type="inferred from homology"/>
<dbReference type="AlphaFoldDB" id="F8AML8"/>
<dbReference type="HOGENOM" id="CLU_063222_2_0_2"/>
<keyword evidence="2 6" id="KW-0808">Transferase</keyword>
<comment type="catalytic activity">
    <reaction evidence="1 6">
        <text>2 ATP = 3',3'-c-di-AMP + 2 diphosphate</text>
        <dbReference type="Rhea" id="RHEA:35655"/>
        <dbReference type="ChEBI" id="CHEBI:30616"/>
        <dbReference type="ChEBI" id="CHEBI:33019"/>
        <dbReference type="ChEBI" id="CHEBI:71500"/>
        <dbReference type="EC" id="2.7.7.85"/>
    </reaction>
</comment>
<accession>F8AML8</accession>
<evidence type="ECO:0000313" key="8">
    <source>
        <dbReference type="EMBL" id="AEH06059.1"/>
    </source>
</evidence>